<accession>X0WEI2</accession>
<name>X0WEI2_9ZZZZ</name>
<dbReference type="AlphaFoldDB" id="X0WEI2"/>
<feature type="non-terminal residue" evidence="1">
    <location>
        <position position="30"/>
    </location>
</feature>
<dbReference type="EMBL" id="BARS01049017">
    <property type="protein sequence ID" value="GAG29050.1"/>
    <property type="molecule type" value="Genomic_DNA"/>
</dbReference>
<proteinExistence type="predicted"/>
<protein>
    <submittedName>
        <fullName evidence="1">Uncharacterized protein</fullName>
    </submittedName>
</protein>
<evidence type="ECO:0000313" key="1">
    <source>
        <dbReference type="EMBL" id="GAG29050.1"/>
    </source>
</evidence>
<comment type="caution">
    <text evidence="1">The sequence shown here is derived from an EMBL/GenBank/DDBJ whole genome shotgun (WGS) entry which is preliminary data.</text>
</comment>
<reference evidence="1" key="1">
    <citation type="journal article" date="2014" name="Front. Microbiol.">
        <title>High frequency of phylogenetically diverse reductive dehalogenase-homologous genes in deep subseafloor sedimentary metagenomes.</title>
        <authorList>
            <person name="Kawai M."/>
            <person name="Futagami T."/>
            <person name="Toyoda A."/>
            <person name="Takaki Y."/>
            <person name="Nishi S."/>
            <person name="Hori S."/>
            <person name="Arai W."/>
            <person name="Tsubouchi T."/>
            <person name="Morono Y."/>
            <person name="Uchiyama I."/>
            <person name="Ito T."/>
            <person name="Fujiyama A."/>
            <person name="Inagaki F."/>
            <person name="Takami H."/>
        </authorList>
    </citation>
    <scope>NUCLEOTIDE SEQUENCE</scope>
    <source>
        <strain evidence="1">Expedition CK06-06</strain>
    </source>
</reference>
<gene>
    <name evidence="1" type="ORF">S01H1_73362</name>
</gene>
<sequence length="30" mass="3671">MYSYLVLIKNKKKKEKKNNKKEVKAYGKIR</sequence>
<organism evidence="1">
    <name type="scientific">marine sediment metagenome</name>
    <dbReference type="NCBI Taxonomy" id="412755"/>
    <lineage>
        <taxon>unclassified sequences</taxon>
        <taxon>metagenomes</taxon>
        <taxon>ecological metagenomes</taxon>
    </lineage>
</organism>